<dbReference type="PANTHER" id="PTHR32089:SF112">
    <property type="entry name" value="LYSOZYME-LIKE PROTEIN-RELATED"/>
    <property type="match status" value="1"/>
</dbReference>
<dbReference type="OrthoDB" id="1767143at2"/>
<dbReference type="InterPro" id="IPR003660">
    <property type="entry name" value="HAMP_dom"/>
</dbReference>
<evidence type="ECO:0000259" key="5">
    <source>
        <dbReference type="PROSITE" id="PS50111"/>
    </source>
</evidence>
<keyword evidence="4" id="KW-0472">Membrane</keyword>
<evidence type="ECO:0000256" key="4">
    <source>
        <dbReference type="SAM" id="Phobius"/>
    </source>
</evidence>
<dbReference type="Pfam" id="PF12729">
    <property type="entry name" value="4HB_MCP_1"/>
    <property type="match status" value="1"/>
</dbReference>
<keyword evidence="4" id="KW-0812">Transmembrane</keyword>
<dbReference type="InterPro" id="IPR004089">
    <property type="entry name" value="MCPsignal_dom"/>
</dbReference>
<dbReference type="GO" id="GO:0016020">
    <property type="term" value="C:membrane"/>
    <property type="evidence" value="ECO:0007669"/>
    <property type="project" value="InterPro"/>
</dbReference>
<dbReference type="AlphaFoldDB" id="A0A1G6AVJ8"/>
<evidence type="ECO:0000256" key="2">
    <source>
        <dbReference type="ARBA" id="ARBA00029447"/>
    </source>
</evidence>
<comment type="similarity">
    <text evidence="2">Belongs to the methyl-accepting chemotaxis (MCP) protein family.</text>
</comment>
<evidence type="ECO:0000313" key="8">
    <source>
        <dbReference type="Proteomes" id="UP000199228"/>
    </source>
</evidence>
<evidence type="ECO:0000313" key="7">
    <source>
        <dbReference type="EMBL" id="SDB12395.1"/>
    </source>
</evidence>
<dbReference type="Gene3D" id="1.10.287.950">
    <property type="entry name" value="Methyl-accepting chemotaxis protein"/>
    <property type="match status" value="1"/>
</dbReference>
<organism evidence="7 8">
    <name type="scientific">Eubacterium oxidoreducens</name>
    <dbReference type="NCBI Taxonomy" id="1732"/>
    <lineage>
        <taxon>Bacteria</taxon>
        <taxon>Bacillati</taxon>
        <taxon>Bacillota</taxon>
        <taxon>Clostridia</taxon>
        <taxon>Eubacteriales</taxon>
        <taxon>Eubacteriaceae</taxon>
        <taxon>Eubacterium</taxon>
    </lineage>
</organism>
<dbReference type="SMART" id="SM00304">
    <property type="entry name" value="HAMP"/>
    <property type="match status" value="1"/>
</dbReference>
<evidence type="ECO:0000259" key="6">
    <source>
        <dbReference type="PROSITE" id="PS50885"/>
    </source>
</evidence>
<dbReference type="STRING" id="1732.SAMN02910417_00938"/>
<dbReference type="CDD" id="cd06225">
    <property type="entry name" value="HAMP"/>
    <property type="match status" value="1"/>
</dbReference>
<dbReference type="InterPro" id="IPR024478">
    <property type="entry name" value="HlyB_4HB_MCP"/>
</dbReference>
<keyword evidence="4" id="KW-1133">Transmembrane helix</keyword>
<accession>A0A1G6AVJ8</accession>
<gene>
    <name evidence="7" type="ORF">SAMN02910417_00938</name>
</gene>
<dbReference type="SMART" id="SM00283">
    <property type="entry name" value="MA"/>
    <property type="match status" value="1"/>
</dbReference>
<name>A0A1G6AVJ8_EUBOX</name>
<feature type="domain" description="Methyl-accepting transducer" evidence="5">
    <location>
        <begin position="299"/>
        <end position="568"/>
    </location>
</feature>
<protein>
    <submittedName>
        <fullName evidence="7">Methyl-accepting chemotaxis protein</fullName>
    </submittedName>
</protein>
<sequence>MKKKPSSSPKNMQKGRSVQSKLLVPISILAIIGIVACLLSSILLNKVQTASEQIEDVSIASLDHIDTIGTQFQVLQKLIFAYCLNDNADTLEHISGDIESAIEATNTAVEEYADYTQSSDEETAYETLKADYETFMTLYNQAVSDATSGNIEAAITLANNDLTFAGVAVEADISTLAEANTTEIVATIETQKKTYNISKIITLICIVIIIAISALVVLVVYRAVTKPLRIAHKDLEHILKSIDENKGDLAARLQVFSGDEIGALCSGINLLMETLQNVMLQLKDNSGQMNTIVNNILSNVSNSNANATDISAVMEELSATMGEVSSHMDAVKTQALDADHDVSTIAENADEILEYSNEMNQRANEMKDTAEKNLSETTSYIADISDTLKQAIKDSESVTQVQSLTEDILSISSQTNLLALNASIEAARAGEAGKGFAVVADEISALANSSRETANNIQEINNMVVTSVNHLVDSANAIITYIDETILNDYTTFVDSGQQYQNDAAYINTKMIEFAQKTETLNNIINNMVNSFEEVSGVVGQSSGAVTTAAENTTMLVGEITQINSDVTENREIANSFIETTSKFQTEATATEVPEE</sequence>
<evidence type="ECO:0000256" key="3">
    <source>
        <dbReference type="PROSITE-ProRule" id="PRU00284"/>
    </source>
</evidence>
<feature type="transmembrane region" description="Helical" evidence="4">
    <location>
        <begin position="200"/>
        <end position="224"/>
    </location>
</feature>
<reference evidence="7 8" key="1">
    <citation type="submission" date="2016-10" db="EMBL/GenBank/DDBJ databases">
        <authorList>
            <person name="de Groot N.N."/>
        </authorList>
    </citation>
    <scope>NUCLEOTIDE SEQUENCE [LARGE SCALE GENOMIC DNA]</scope>
    <source>
        <strain evidence="7 8">DSM 3217</strain>
    </source>
</reference>
<proteinExistence type="inferred from homology"/>
<dbReference type="RefSeq" id="WP_090172746.1">
    <property type="nucleotide sequence ID" value="NZ_FMXR01000007.1"/>
</dbReference>
<dbReference type="PANTHER" id="PTHR32089">
    <property type="entry name" value="METHYL-ACCEPTING CHEMOTAXIS PROTEIN MCPB"/>
    <property type="match status" value="1"/>
</dbReference>
<feature type="transmembrane region" description="Helical" evidence="4">
    <location>
        <begin position="21"/>
        <end position="44"/>
    </location>
</feature>
<feature type="domain" description="HAMP" evidence="6">
    <location>
        <begin position="222"/>
        <end position="280"/>
    </location>
</feature>
<dbReference type="GO" id="GO:0007165">
    <property type="term" value="P:signal transduction"/>
    <property type="evidence" value="ECO:0007669"/>
    <property type="project" value="UniProtKB-KW"/>
</dbReference>
<dbReference type="Pfam" id="PF00015">
    <property type="entry name" value="MCPsignal"/>
    <property type="match status" value="1"/>
</dbReference>
<dbReference type="SUPFAM" id="SSF58104">
    <property type="entry name" value="Methyl-accepting chemotaxis protein (MCP) signaling domain"/>
    <property type="match status" value="1"/>
</dbReference>
<evidence type="ECO:0000256" key="1">
    <source>
        <dbReference type="ARBA" id="ARBA00023224"/>
    </source>
</evidence>
<dbReference type="PROSITE" id="PS50111">
    <property type="entry name" value="CHEMOTAXIS_TRANSDUC_2"/>
    <property type="match status" value="1"/>
</dbReference>
<dbReference type="EMBL" id="FMXR01000007">
    <property type="protein sequence ID" value="SDB12395.1"/>
    <property type="molecule type" value="Genomic_DNA"/>
</dbReference>
<dbReference type="PROSITE" id="PS50885">
    <property type="entry name" value="HAMP"/>
    <property type="match status" value="1"/>
</dbReference>
<keyword evidence="1 3" id="KW-0807">Transducer</keyword>
<keyword evidence="8" id="KW-1185">Reference proteome</keyword>
<dbReference type="Proteomes" id="UP000199228">
    <property type="component" value="Unassembled WGS sequence"/>
</dbReference>